<name>A0A6A6RUL2_9PLEO</name>
<organism evidence="1 2">
    <name type="scientific">Massarina eburnea CBS 473.64</name>
    <dbReference type="NCBI Taxonomy" id="1395130"/>
    <lineage>
        <taxon>Eukaryota</taxon>
        <taxon>Fungi</taxon>
        <taxon>Dikarya</taxon>
        <taxon>Ascomycota</taxon>
        <taxon>Pezizomycotina</taxon>
        <taxon>Dothideomycetes</taxon>
        <taxon>Pleosporomycetidae</taxon>
        <taxon>Pleosporales</taxon>
        <taxon>Massarineae</taxon>
        <taxon>Massarinaceae</taxon>
        <taxon>Massarina</taxon>
    </lineage>
</organism>
<gene>
    <name evidence="1" type="ORF">P280DRAFT_76801</name>
</gene>
<dbReference type="Proteomes" id="UP000799753">
    <property type="component" value="Unassembled WGS sequence"/>
</dbReference>
<sequence length="102" mass="11906">MWMIGVRRLCGVSWSSIQRTLVHNESRIVVDLVVGRCNVKLEYQKRDKKVKGKGNMLINNDFRVGKRGGQVSVDVEVSENRAYEIFRYEMAHWAFCNVIHCF</sequence>
<evidence type="ECO:0000313" key="1">
    <source>
        <dbReference type="EMBL" id="KAF2638682.1"/>
    </source>
</evidence>
<keyword evidence="2" id="KW-1185">Reference proteome</keyword>
<dbReference type="AlphaFoldDB" id="A0A6A6RUL2"/>
<dbReference type="EMBL" id="MU006789">
    <property type="protein sequence ID" value="KAF2638682.1"/>
    <property type="molecule type" value="Genomic_DNA"/>
</dbReference>
<reference evidence="1" key="1">
    <citation type="journal article" date="2020" name="Stud. Mycol.">
        <title>101 Dothideomycetes genomes: a test case for predicting lifestyles and emergence of pathogens.</title>
        <authorList>
            <person name="Haridas S."/>
            <person name="Albert R."/>
            <person name="Binder M."/>
            <person name="Bloem J."/>
            <person name="Labutti K."/>
            <person name="Salamov A."/>
            <person name="Andreopoulos B."/>
            <person name="Baker S."/>
            <person name="Barry K."/>
            <person name="Bills G."/>
            <person name="Bluhm B."/>
            <person name="Cannon C."/>
            <person name="Castanera R."/>
            <person name="Culley D."/>
            <person name="Daum C."/>
            <person name="Ezra D."/>
            <person name="Gonzalez J."/>
            <person name="Henrissat B."/>
            <person name="Kuo A."/>
            <person name="Liang C."/>
            <person name="Lipzen A."/>
            <person name="Lutzoni F."/>
            <person name="Magnuson J."/>
            <person name="Mondo S."/>
            <person name="Nolan M."/>
            <person name="Ohm R."/>
            <person name="Pangilinan J."/>
            <person name="Park H.-J."/>
            <person name="Ramirez L."/>
            <person name="Alfaro M."/>
            <person name="Sun H."/>
            <person name="Tritt A."/>
            <person name="Yoshinaga Y."/>
            <person name="Zwiers L.-H."/>
            <person name="Turgeon B."/>
            <person name="Goodwin S."/>
            <person name="Spatafora J."/>
            <person name="Crous P."/>
            <person name="Grigoriev I."/>
        </authorList>
    </citation>
    <scope>NUCLEOTIDE SEQUENCE</scope>
    <source>
        <strain evidence="1">CBS 473.64</strain>
    </source>
</reference>
<evidence type="ECO:0000313" key="2">
    <source>
        <dbReference type="Proteomes" id="UP000799753"/>
    </source>
</evidence>
<accession>A0A6A6RUL2</accession>
<protein>
    <submittedName>
        <fullName evidence="1">Uncharacterized protein</fullName>
    </submittedName>
</protein>
<proteinExistence type="predicted"/>